<accession>A0ABS0B2I3</accession>
<protein>
    <recommendedName>
        <fullName evidence="3">DUF5655 domain-containing protein</fullName>
    </recommendedName>
</protein>
<dbReference type="RefSeq" id="WP_194848411.1">
    <property type="nucleotide sequence ID" value="NZ_JAAEJV010000071.1"/>
</dbReference>
<gene>
    <name evidence="1" type="ORF">NEPTK9_001608</name>
</gene>
<evidence type="ECO:0008006" key="3">
    <source>
        <dbReference type="Google" id="ProtNLM"/>
    </source>
</evidence>
<reference evidence="1 2" key="1">
    <citation type="submission" date="2020-01" db="EMBL/GenBank/DDBJ databases">
        <title>Draft genome sequence of Cand. Neptunochlamydia vexilliferae K9.</title>
        <authorList>
            <person name="Schulz F."/>
            <person name="Koestlbacher S."/>
            <person name="Wascher F."/>
            <person name="Pizzetti I."/>
            <person name="Horn M."/>
        </authorList>
    </citation>
    <scope>NUCLEOTIDE SEQUENCE [LARGE SCALE GENOMIC DNA]</scope>
    <source>
        <strain evidence="1 2">K9</strain>
    </source>
</reference>
<keyword evidence="2" id="KW-1185">Reference proteome</keyword>
<proteinExistence type="predicted"/>
<dbReference type="Proteomes" id="UP001194714">
    <property type="component" value="Unassembled WGS sequence"/>
</dbReference>
<evidence type="ECO:0000313" key="2">
    <source>
        <dbReference type="Proteomes" id="UP001194714"/>
    </source>
</evidence>
<evidence type="ECO:0000313" key="1">
    <source>
        <dbReference type="EMBL" id="MBF5060082.1"/>
    </source>
</evidence>
<sequence length="114" mass="13208">MTFQEDIADLQAQLDEIDSIGELRTRLARRDLRLVVSIYTQGVHCMDWDITTKKVCGIVQLAFSIQIRRISSDDALVETTALCPVSFNRVEWFDQKKLFEIFKVGIKECIKKVR</sequence>
<name>A0ABS0B2I3_9BACT</name>
<dbReference type="EMBL" id="JAAEJV010000071">
    <property type="protein sequence ID" value="MBF5060082.1"/>
    <property type="molecule type" value="Genomic_DNA"/>
</dbReference>
<organism evidence="1 2">
    <name type="scientific">Candidatus Neptunichlamydia vexilliferae</name>
    <dbReference type="NCBI Taxonomy" id="1651774"/>
    <lineage>
        <taxon>Bacteria</taxon>
        <taxon>Pseudomonadati</taxon>
        <taxon>Chlamydiota</taxon>
        <taxon>Chlamydiia</taxon>
        <taxon>Parachlamydiales</taxon>
        <taxon>Simkaniaceae</taxon>
        <taxon>Candidatus Neptunichlamydia</taxon>
    </lineage>
</organism>
<comment type="caution">
    <text evidence="1">The sequence shown here is derived from an EMBL/GenBank/DDBJ whole genome shotgun (WGS) entry which is preliminary data.</text>
</comment>